<dbReference type="OrthoDB" id="8117402at2759"/>
<feature type="region of interest" description="Disordered" evidence="12">
    <location>
        <begin position="82"/>
        <end position="166"/>
    </location>
</feature>
<protein>
    <recommendedName>
        <fullName evidence="13">C2H2-type domain-containing protein</fullName>
    </recommendedName>
</protein>
<comment type="caution">
    <text evidence="14">The sequence shown here is derived from an EMBL/GenBank/DDBJ whole genome shotgun (WGS) entry which is preliminary data.</text>
</comment>
<dbReference type="GO" id="GO:0000981">
    <property type="term" value="F:DNA-binding transcription factor activity, RNA polymerase II-specific"/>
    <property type="evidence" value="ECO:0007669"/>
    <property type="project" value="TreeGrafter"/>
</dbReference>
<comment type="subcellular location">
    <subcellularLocation>
        <location evidence="1">Nucleus</location>
    </subcellularLocation>
</comment>
<dbReference type="AlphaFoldDB" id="A0A3M0J4I7"/>
<dbReference type="FunFam" id="3.30.160.60:FF:000688">
    <property type="entry name" value="zinc finger protein 197 isoform X1"/>
    <property type="match status" value="1"/>
</dbReference>
<keyword evidence="5 11" id="KW-0863">Zinc-finger</keyword>
<evidence type="ECO:0000256" key="7">
    <source>
        <dbReference type="ARBA" id="ARBA00023015"/>
    </source>
</evidence>
<dbReference type="SUPFAM" id="SSF57667">
    <property type="entry name" value="beta-beta-alpha zinc fingers"/>
    <property type="match status" value="2"/>
</dbReference>
<dbReference type="EMBL" id="QRBI01000182">
    <property type="protein sequence ID" value="RMB95987.1"/>
    <property type="molecule type" value="Genomic_DNA"/>
</dbReference>
<keyword evidence="8" id="KW-0238">DNA-binding</keyword>
<feature type="domain" description="C2H2-type" evidence="13">
    <location>
        <begin position="212"/>
        <end position="239"/>
    </location>
</feature>
<name>A0A3M0J4I7_HIRRU</name>
<dbReference type="GO" id="GO:0008270">
    <property type="term" value="F:zinc ion binding"/>
    <property type="evidence" value="ECO:0007669"/>
    <property type="project" value="UniProtKB-KW"/>
</dbReference>
<keyword evidence="9" id="KW-0804">Transcription</keyword>
<keyword evidence="10" id="KW-0539">Nucleus</keyword>
<evidence type="ECO:0000256" key="9">
    <source>
        <dbReference type="ARBA" id="ARBA00023163"/>
    </source>
</evidence>
<dbReference type="InterPro" id="IPR013087">
    <property type="entry name" value="Znf_C2H2_type"/>
</dbReference>
<evidence type="ECO:0000256" key="12">
    <source>
        <dbReference type="SAM" id="MobiDB-lite"/>
    </source>
</evidence>
<dbReference type="Gene3D" id="1.10.375.10">
    <property type="entry name" value="Human Immunodeficiency Virus Type 1 Capsid Protein"/>
    <property type="match status" value="1"/>
</dbReference>
<dbReference type="GO" id="GO:0000978">
    <property type="term" value="F:RNA polymerase II cis-regulatory region sequence-specific DNA binding"/>
    <property type="evidence" value="ECO:0007669"/>
    <property type="project" value="TreeGrafter"/>
</dbReference>
<gene>
    <name evidence="14" type="ORF">DUI87_27573</name>
</gene>
<dbReference type="PROSITE" id="PS00028">
    <property type="entry name" value="ZINC_FINGER_C2H2_1"/>
    <property type="match status" value="2"/>
</dbReference>
<keyword evidence="6" id="KW-0862">Zinc</keyword>
<dbReference type="FunFam" id="3.30.160.60:FF:001343">
    <property type="entry name" value="Zinc finger protein 568"/>
    <property type="match status" value="1"/>
</dbReference>
<dbReference type="Pfam" id="PF00096">
    <property type="entry name" value="zf-C2H2"/>
    <property type="match status" value="2"/>
</dbReference>
<evidence type="ECO:0000313" key="15">
    <source>
        <dbReference type="Proteomes" id="UP000269221"/>
    </source>
</evidence>
<keyword evidence="7" id="KW-0805">Transcription regulation</keyword>
<comment type="similarity">
    <text evidence="2">Belongs to the krueppel C2H2-type zinc-finger protein family.</text>
</comment>
<dbReference type="PANTHER" id="PTHR23226:SF377">
    <property type="entry name" value="ZINC FINGER AND SCAN DOMAIN-CONTAINING PROTEIN 20"/>
    <property type="match status" value="1"/>
</dbReference>
<keyword evidence="3" id="KW-0479">Metal-binding</keyword>
<evidence type="ECO:0000256" key="2">
    <source>
        <dbReference type="ARBA" id="ARBA00006991"/>
    </source>
</evidence>
<dbReference type="FunFam" id="3.30.160.60:FF:000100">
    <property type="entry name" value="Zinc finger 45-like"/>
    <property type="match status" value="1"/>
</dbReference>
<dbReference type="GO" id="GO:0005634">
    <property type="term" value="C:nucleus"/>
    <property type="evidence" value="ECO:0007669"/>
    <property type="project" value="UniProtKB-SubCell"/>
</dbReference>
<reference evidence="14 15" key="1">
    <citation type="submission" date="2018-07" db="EMBL/GenBank/DDBJ databases">
        <title>A high quality draft genome assembly of the barn swallow (H. rustica rustica).</title>
        <authorList>
            <person name="Formenti G."/>
            <person name="Chiara M."/>
            <person name="Poveda L."/>
            <person name="Francoijs K.-J."/>
            <person name="Bonisoli-Alquati A."/>
            <person name="Canova L."/>
            <person name="Gianfranceschi L."/>
            <person name="Horner D.S."/>
            <person name="Saino N."/>
        </authorList>
    </citation>
    <scope>NUCLEOTIDE SEQUENCE [LARGE SCALE GENOMIC DNA]</scope>
    <source>
        <strain evidence="14">Chelidonia</strain>
        <tissue evidence="14">Blood</tissue>
    </source>
</reference>
<dbReference type="InterPro" id="IPR036236">
    <property type="entry name" value="Znf_C2H2_sf"/>
</dbReference>
<evidence type="ECO:0000259" key="13">
    <source>
        <dbReference type="PROSITE" id="PS50157"/>
    </source>
</evidence>
<keyword evidence="4" id="KW-0677">Repeat</keyword>
<dbReference type="SMART" id="SM00355">
    <property type="entry name" value="ZnF_C2H2"/>
    <property type="match status" value="3"/>
</dbReference>
<sequence>MTNPEQRPIGDVSVPLNTGDVRKFKKEMGRLLEDPIGVAERLDQFLCLNIYTWVELQSILGILFTMEEREMIRHSGMRVWDRECQGPDQGDQKWPMQDPGSHIAKPWRDGGGGHEEEEDATEQPGRNPKGRKSFGDPTGRRTPNPSQGALRRKDPPCAGKVDRASARAQELVVPEQLHDGEKPHKCLECGKSFSWNCLLIRHQRIHTGERPYECPEGGKRFQTSSNLLLHQQIHTEERPFRCPECRKGFKLNSNLIRHRRIHTGERPYECPQCGMSFSLIQPDLPPEDPYQGTAL</sequence>
<dbReference type="GO" id="GO:0016032">
    <property type="term" value="P:viral process"/>
    <property type="evidence" value="ECO:0007669"/>
    <property type="project" value="InterPro"/>
</dbReference>
<dbReference type="PANTHER" id="PTHR23226">
    <property type="entry name" value="ZINC FINGER AND SCAN DOMAIN-CONTAINING"/>
    <property type="match status" value="1"/>
</dbReference>
<evidence type="ECO:0000256" key="3">
    <source>
        <dbReference type="ARBA" id="ARBA00022723"/>
    </source>
</evidence>
<feature type="compositionally biased region" description="Basic and acidic residues" evidence="12">
    <location>
        <begin position="151"/>
        <end position="165"/>
    </location>
</feature>
<dbReference type="SUPFAM" id="SSF47943">
    <property type="entry name" value="Retrovirus capsid protein, N-terminal core domain"/>
    <property type="match status" value="1"/>
</dbReference>
<evidence type="ECO:0000313" key="14">
    <source>
        <dbReference type="EMBL" id="RMB95987.1"/>
    </source>
</evidence>
<dbReference type="InterPro" id="IPR008919">
    <property type="entry name" value="Retrov_capsid_N"/>
</dbReference>
<evidence type="ECO:0000256" key="6">
    <source>
        <dbReference type="ARBA" id="ARBA00022833"/>
    </source>
</evidence>
<evidence type="ECO:0000256" key="11">
    <source>
        <dbReference type="PROSITE-ProRule" id="PRU00042"/>
    </source>
</evidence>
<feature type="domain" description="C2H2-type" evidence="13">
    <location>
        <begin position="240"/>
        <end position="267"/>
    </location>
</feature>
<dbReference type="Gene3D" id="3.30.160.60">
    <property type="entry name" value="Classic Zinc Finger"/>
    <property type="match status" value="4"/>
</dbReference>
<evidence type="ECO:0000256" key="8">
    <source>
        <dbReference type="ARBA" id="ARBA00023125"/>
    </source>
</evidence>
<organism evidence="14 15">
    <name type="scientific">Hirundo rustica rustica</name>
    <dbReference type="NCBI Taxonomy" id="333673"/>
    <lineage>
        <taxon>Eukaryota</taxon>
        <taxon>Metazoa</taxon>
        <taxon>Chordata</taxon>
        <taxon>Craniata</taxon>
        <taxon>Vertebrata</taxon>
        <taxon>Euteleostomi</taxon>
        <taxon>Archelosauria</taxon>
        <taxon>Archosauria</taxon>
        <taxon>Dinosauria</taxon>
        <taxon>Saurischia</taxon>
        <taxon>Theropoda</taxon>
        <taxon>Coelurosauria</taxon>
        <taxon>Aves</taxon>
        <taxon>Neognathae</taxon>
        <taxon>Neoaves</taxon>
        <taxon>Telluraves</taxon>
        <taxon>Australaves</taxon>
        <taxon>Passeriformes</taxon>
        <taxon>Sylvioidea</taxon>
        <taxon>Hirundinidae</taxon>
        <taxon>Hirundo</taxon>
    </lineage>
</organism>
<evidence type="ECO:0000256" key="10">
    <source>
        <dbReference type="ARBA" id="ARBA00023242"/>
    </source>
</evidence>
<accession>A0A3M0J4I7</accession>
<dbReference type="STRING" id="333673.A0A3M0J4I7"/>
<evidence type="ECO:0000256" key="5">
    <source>
        <dbReference type="ARBA" id="ARBA00022771"/>
    </source>
</evidence>
<proteinExistence type="inferred from homology"/>
<evidence type="ECO:0000256" key="4">
    <source>
        <dbReference type="ARBA" id="ARBA00022737"/>
    </source>
</evidence>
<dbReference type="FunFam" id="3.30.160.60:FF:000135">
    <property type="entry name" value="Zinc finger protein 358"/>
    <property type="match status" value="1"/>
</dbReference>
<feature type="domain" description="C2H2-type" evidence="13">
    <location>
        <begin position="184"/>
        <end position="211"/>
    </location>
</feature>
<dbReference type="PROSITE" id="PS50157">
    <property type="entry name" value="ZINC_FINGER_C2H2_2"/>
    <property type="match status" value="3"/>
</dbReference>
<evidence type="ECO:0000256" key="1">
    <source>
        <dbReference type="ARBA" id="ARBA00004123"/>
    </source>
</evidence>
<keyword evidence="15" id="KW-1185">Reference proteome</keyword>
<dbReference type="Proteomes" id="UP000269221">
    <property type="component" value="Unassembled WGS sequence"/>
</dbReference>